<proteinExistence type="predicted"/>
<gene>
    <name evidence="2" type="ORF">AMATHDRAFT_87411</name>
</gene>
<evidence type="ECO:0000256" key="1">
    <source>
        <dbReference type="SAM" id="Phobius"/>
    </source>
</evidence>
<sequence>MDSADDTTYSASVVIAYDILQIAAILILSAVVITVKLSARVRRIESWLPVISSFLILALSNILLIGQQGNPKPYQPICLLQAASITTVPMYCSAMTVIFTIQVYVQIQSVMKPEVNVKVNLEKLQTISIILTLVFFAVFLGCNLCPIYSLGRIIYLYRILHDGNPHYRRSVLSVLFFTLYGLSYQPQGLLAAVARASITVVQKSIQSFSFYSAVARVIAFTLLVAMSLAMAMVNFFTDKTSLYADLIIRAMPLCVALLFGIHRDIIAVWFCRKPNLENDNTTNTSITSGIV</sequence>
<dbReference type="STRING" id="703135.A0A2A9ND05"/>
<dbReference type="AlphaFoldDB" id="A0A2A9ND05"/>
<keyword evidence="1" id="KW-0472">Membrane</keyword>
<feature type="transmembrane region" description="Helical" evidence="1">
    <location>
        <begin position="171"/>
        <end position="193"/>
    </location>
</feature>
<dbReference type="Proteomes" id="UP000242287">
    <property type="component" value="Unassembled WGS sequence"/>
</dbReference>
<dbReference type="EMBL" id="KZ302083">
    <property type="protein sequence ID" value="PFH47948.1"/>
    <property type="molecule type" value="Genomic_DNA"/>
</dbReference>
<feature type="transmembrane region" description="Helical" evidence="1">
    <location>
        <begin position="47"/>
        <end position="67"/>
    </location>
</feature>
<keyword evidence="1" id="KW-0812">Transmembrane</keyword>
<evidence type="ECO:0008006" key="4">
    <source>
        <dbReference type="Google" id="ProtNLM"/>
    </source>
</evidence>
<protein>
    <recommendedName>
        <fullName evidence="4">G-protein coupled receptors family 1 profile domain-containing protein</fullName>
    </recommendedName>
</protein>
<keyword evidence="1" id="KW-1133">Transmembrane helix</keyword>
<accession>A0A2A9ND05</accession>
<reference evidence="2 3" key="1">
    <citation type="submission" date="2014-02" db="EMBL/GenBank/DDBJ databases">
        <title>Transposable element dynamics among asymbiotic and ectomycorrhizal Amanita fungi.</title>
        <authorList>
            <consortium name="DOE Joint Genome Institute"/>
            <person name="Hess J."/>
            <person name="Skrede I."/>
            <person name="Wolfe B."/>
            <person name="LaButti K."/>
            <person name="Ohm R.A."/>
            <person name="Grigoriev I.V."/>
            <person name="Pringle A."/>
        </authorList>
    </citation>
    <scope>NUCLEOTIDE SEQUENCE [LARGE SCALE GENOMIC DNA]</scope>
    <source>
        <strain evidence="2 3">SKay4041</strain>
    </source>
</reference>
<organism evidence="2 3">
    <name type="scientific">Amanita thiersii Skay4041</name>
    <dbReference type="NCBI Taxonomy" id="703135"/>
    <lineage>
        <taxon>Eukaryota</taxon>
        <taxon>Fungi</taxon>
        <taxon>Dikarya</taxon>
        <taxon>Basidiomycota</taxon>
        <taxon>Agaricomycotina</taxon>
        <taxon>Agaricomycetes</taxon>
        <taxon>Agaricomycetidae</taxon>
        <taxon>Agaricales</taxon>
        <taxon>Pluteineae</taxon>
        <taxon>Amanitaceae</taxon>
        <taxon>Amanita</taxon>
    </lineage>
</organism>
<dbReference type="OrthoDB" id="2942412at2759"/>
<feature type="transmembrane region" description="Helical" evidence="1">
    <location>
        <begin position="126"/>
        <end position="151"/>
    </location>
</feature>
<evidence type="ECO:0000313" key="3">
    <source>
        <dbReference type="Proteomes" id="UP000242287"/>
    </source>
</evidence>
<feature type="transmembrane region" description="Helical" evidence="1">
    <location>
        <begin position="242"/>
        <end position="261"/>
    </location>
</feature>
<name>A0A2A9ND05_9AGAR</name>
<feature type="transmembrane region" description="Helical" evidence="1">
    <location>
        <begin position="12"/>
        <end position="35"/>
    </location>
</feature>
<keyword evidence="3" id="KW-1185">Reference proteome</keyword>
<feature type="transmembrane region" description="Helical" evidence="1">
    <location>
        <begin position="213"/>
        <end position="236"/>
    </location>
</feature>
<evidence type="ECO:0000313" key="2">
    <source>
        <dbReference type="EMBL" id="PFH47948.1"/>
    </source>
</evidence>
<feature type="transmembrane region" description="Helical" evidence="1">
    <location>
        <begin position="79"/>
        <end position="105"/>
    </location>
</feature>